<feature type="compositionally biased region" description="Polar residues" evidence="1">
    <location>
        <begin position="388"/>
        <end position="412"/>
    </location>
</feature>
<feature type="compositionally biased region" description="Basic and acidic residues" evidence="1">
    <location>
        <begin position="258"/>
        <end position="268"/>
    </location>
</feature>
<dbReference type="Proteomes" id="UP000813461">
    <property type="component" value="Unassembled WGS sequence"/>
</dbReference>
<feature type="compositionally biased region" description="Acidic residues" evidence="1">
    <location>
        <begin position="425"/>
        <end position="462"/>
    </location>
</feature>
<dbReference type="AlphaFoldDB" id="A0A8K0RIV5"/>
<feature type="compositionally biased region" description="Polar residues" evidence="1">
    <location>
        <begin position="34"/>
        <end position="59"/>
    </location>
</feature>
<evidence type="ECO:0000256" key="1">
    <source>
        <dbReference type="SAM" id="MobiDB-lite"/>
    </source>
</evidence>
<evidence type="ECO:0000313" key="3">
    <source>
        <dbReference type="EMBL" id="KAH7093643.1"/>
    </source>
</evidence>
<dbReference type="EMBL" id="JAGMVJ010000002">
    <property type="protein sequence ID" value="KAH7093643.1"/>
    <property type="molecule type" value="Genomic_DNA"/>
</dbReference>
<organism evidence="3 4">
    <name type="scientific">Paraphoma chrysanthemicola</name>
    <dbReference type="NCBI Taxonomy" id="798071"/>
    <lineage>
        <taxon>Eukaryota</taxon>
        <taxon>Fungi</taxon>
        <taxon>Dikarya</taxon>
        <taxon>Ascomycota</taxon>
        <taxon>Pezizomycotina</taxon>
        <taxon>Dothideomycetes</taxon>
        <taxon>Pleosporomycetidae</taxon>
        <taxon>Pleosporales</taxon>
        <taxon>Pleosporineae</taxon>
        <taxon>Phaeosphaeriaceae</taxon>
        <taxon>Paraphoma</taxon>
    </lineage>
</organism>
<name>A0A8K0RIV5_9PLEO</name>
<accession>A0A8K0RIV5</accession>
<feature type="compositionally biased region" description="Polar residues" evidence="1">
    <location>
        <begin position="199"/>
        <end position="208"/>
    </location>
</feature>
<proteinExistence type="predicted"/>
<feature type="region of interest" description="Disordered" evidence="1">
    <location>
        <begin position="24"/>
        <end position="59"/>
    </location>
</feature>
<evidence type="ECO:0000259" key="2">
    <source>
        <dbReference type="Pfam" id="PF09816"/>
    </source>
</evidence>
<feature type="compositionally biased region" description="Basic and acidic residues" evidence="1">
    <location>
        <begin position="170"/>
        <end position="188"/>
    </location>
</feature>
<sequence length="515" mass="55011">MASPMVESRIEPHKKAHFTLHISDRIANDDSPRGSFSSVKYNHKPAQTSDSRTTTLKASSDTAYTLKLEDRASSGDKDIFTFTGNRAAPKKSYVLLFDAASQKATLEPLSDSYTFNIATKNDRNIASQYPKIYPKKNKDGQENQDGDDDLFGEAVADDESGEPDPNNPYDFRHFLSKEKEKRGDESEYHFASSPDYRTGTGSAVNTPQLGARKPAAVAAARPKPAEPAPKKRKPADSGLFLKKKKDPAKKAQPPPAIHLERRASERPTPDAAPKPKSKAAAPPASKIKSAELVHSSDDSDIDADGGAAPSPQRPAQRSPSPPRPTQRSPSPQYHAVSEPEEEDAEGDSDDDGGLEIEVPDARPSRPRNGGALASLGLGSNLGVGGGFNSPSNGPISLASATSSVQGSPNPHTFTPRKNRAVPDADVIDFDDLGGADDEEGEEDEEDDGGMEVEDEDDADVDIVDIGPPARQSTSGHDRKPSMAGVAADEDEEDPLYQEMMAGLAGGDSSEESEEE</sequence>
<dbReference type="Pfam" id="PF09816">
    <property type="entry name" value="EAF"/>
    <property type="match status" value="1"/>
</dbReference>
<feature type="compositionally biased region" description="Low complexity" evidence="1">
    <location>
        <begin position="368"/>
        <end position="378"/>
    </location>
</feature>
<feature type="domain" description="Transcription elongation factor Eaf N-terminal" evidence="2">
    <location>
        <begin position="19"/>
        <end position="119"/>
    </location>
</feature>
<evidence type="ECO:0000313" key="4">
    <source>
        <dbReference type="Proteomes" id="UP000813461"/>
    </source>
</evidence>
<feature type="compositionally biased region" description="Basic and acidic residues" evidence="1">
    <location>
        <begin position="288"/>
        <end position="297"/>
    </location>
</feature>
<feature type="compositionally biased region" description="Low complexity" evidence="1">
    <location>
        <begin position="304"/>
        <end position="318"/>
    </location>
</feature>
<protein>
    <recommendedName>
        <fullName evidence="2">Transcription elongation factor Eaf N-terminal domain-containing protein</fullName>
    </recommendedName>
</protein>
<reference evidence="3" key="1">
    <citation type="journal article" date="2021" name="Nat. Commun.">
        <title>Genetic determinants of endophytism in the Arabidopsis root mycobiome.</title>
        <authorList>
            <person name="Mesny F."/>
            <person name="Miyauchi S."/>
            <person name="Thiergart T."/>
            <person name="Pickel B."/>
            <person name="Atanasova L."/>
            <person name="Karlsson M."/>
            <person name="Huettel B."/>
            <person name="Barry K.W."/>
            <person name="Haridas S."/>
            <person name="Chen C."/>
            <person name="Bauer D."/>
            <person name="Andreopoulos W."/>
            <person name="Pangilinan J."/>
            <person name="LaButti K."/>
            <person name="Riley R."/>
            <person name="Lipzen A."/>
            <person name="Clum A."/>
            <person name="Drula E."/>
            <person name="Henrissat B."/>
            <person name="Kohler A."/>
            <person name="Grigoriev I.V."/>
            <person name="Martin F.M."/>
            <person name="Hacquard S."/>
        </authorList>
    </citation>
    <scope>NUCLEOTIDE SEQUENCE</scope>
    <source>
        <strain evidence="3">MPI-SDFR-AT-0120</strain>
    </source>
</reference>
<comment type="caution">
    <text evidence="3">The sequence shown here is derived from an EMBL/GenBank/DDBJ whole genome shotgun (WGS) entry which is preliminary data.</text>
</comment>
<feature type="compositionally biased region" description="Acidic residues" evidence="1">
    <location>
        <begin position="338"/>
        <end position="358"/>
    </location>
</feature>
<dbReference type="InterPro" id="IPR019194">
    <property type="entry name" value="Tscrpt_elong_fac_Eaf_N"/>
</dbReference>
<gene>
    <name evidence="3" type="ORF">FB567DRAFT_177941</name>
</gene>
<feature type="region of interest" description="Disordered" evidence="1">
    <location>
        <begin position="128"/>
        <end position="515"/>
    </location>
</feature>
<feature type="compositionally biased region" description="Low complexity" evidence="1">
    <location>
        <begin position="211"/>
        <end position="222"/>
    </location>
</feature>
<feature type="compositionally biased region" description="Acidic residues" evidence="1">
    <location>
        <begin position="142"/>
        <end position="162"/>
    </location>
</feature>
<feature type="compositionally biased region" description="Low complexity" evidence="1">
    <location>
        <begin position="278"/>
        <end position="287"/>
    </location>
</feature>
<keyword evidence="4" id="KW-1185">Reference proteome</keyword>
<dbReference type="OrthoDB" id="125903at2759"/>